<evidence type="ECO:0000259" key="2">
    <source>
        <dbReference type="Pfam" id="PF01523"/>
    </source>
</evidence>
<dbReference type="PANTHER" id="PTHR43421">
    <property type="entry name" value="METALLOPROTEASE PMBA"/>
    <property type="match status" value="1"/>
</dbReference>
<dbReference type="Pfam" id="PF01523">
    <property type="entry name" value="PmbA_TldD_1st"/>
    <property type="match status" value="1"/>
</dbReference>
<feature type="domain" description="Metalloprotease TldD/E C-terminal" evidence="3">
    <location>
        <begin position="246"/>
        <end position="458"/>
    </location>
</feature>
<keyword evidence="5" id="KW-0645">Protease</keyword>
<dbReference type="InterPro" id="IPR002510">
    <property type="entry name" value="Metalloprtase-TldD/E_N"/>
</dbReference>
<organism evidence="5 6">
    <name type="scientific">Cupriavidus malaysiensis</name>
    <dbReference type="NCBI Taxonomy" id="367825"/>
    <lineage>
        <taxon>Bacteria</taxon>
        <taxon>Pseudomonadati</taxon>
        <taxon>Pseudomonadota</taxon>
        <taxon>Betaproteobacteria</taxon>
        <taxon>Burkholderiales</taxon>
        <taxon>Burkholderiaceae</taxon>
        <taxon>Cupriavidus</taxon>
    </lineage>
</organism>
<dbReference type="InterPro" id="IPR045570">
    <property type="entry name" value="Metalloprtase-TldD/E_cen_dom"/>
</dbReference>
<evidence type="ECO:0000259" key="4">
    <source>
        <dbReference type="Pfam" id="PF19290"/>
    </source>
</evidence>
<dbReference type="Pfam" id="PF19290">
    <property type="entry name" value="PmbA_TldD_2nd"/>
    <property type="match status" value="1"/>
</dbReference>
<dbReference type="RefSeq" id="WP_071070202.1">
    <property type="nucleotide sequence ID" value="NZ_CP017754.1"/>
</dbReference>
<dbReference type="GO" id="GO:0008237">
    <property type="term" value="F:metallopeptidase activity"/>
    <property type="evidence" value="ECO:0007669"/>
    <property type="project" value="UniProtKB-KW"/>
</dbReference>
<dbReference type="EMBL" id="CP017754">
    <property type="protein sequence ID" value="AOZ07180.1"/>
    <property type="molecule type" value="Genomic_DNA"/>
</dbReference>
<dbReference type="Gene3D" id="3.30.2290.10">
    <property type="entry name" value="PmbA/TldD superfamily"/>
    <property type="match status" value="1"/>
</dbReference>
<dbReference type="NCBIfam" id="NF008268">
    <property type="entry name" value="PRK11040.1"/>
    <property type="match status" value="1"/>
</dbReference>
<dbReference type="Proteomes" id="UP000177515">
    <property type="component" value="Chromosome 1"/>
</dbReference>
<comment type="similarity">
    <text evidence="1">Belongs to the peptidase U62 family.</text>
</comment>
<proteinExistence type="inferred from homology"/>
<accession>A0ABM6F6U8</accession>
<evidence type="ECO:0000259" key="3">
    <source>
        <dbReference type="Pfam" id="PF19289"/>
    </source>
</evidence>
<dbReference type="InterPro" id="IPR035068">
    <property type="entry name" value="TldD/PmbA_N"/>
</dbReference>
<evidence type="ECO:0000313" key="6">
    <source>
        <dbReference type="Proteomes" id="UP000177515"/>
    </source>
</evidence>
<dbReference type="InterPro" id="IPR047657">
    <property type="entry name" value="PmbA"/>
</dbReference>
<evidence type="ECO:0000313" key="5">
    <source>
        <dbReference type="EMBL" id="AOZ07180.1"/>
    </source>
</evidence>
<dbReference type="Pfam" id="PF19289">
    <property type="entry name" value="PmbA_TldD_3rd"/>
    <property type="match status" value="1"/>
</dbReference>
<dbReference type="PANTHER" id="PTHR43421:SF1">
    <property type="entry name" value="METALLOPROTEASE PMBA"/>
    <property type="match status" value="1"/>
</dbReference>
<dbReference type="InterPro" id="IPR036059">
    <property type="entry name" value="TldD/PmbA_sf"/>
</dbReference>
<evidence type="ECO:0000256" key="1">
    <source>
        <dbReference type="ARBA" id="ARBA00005836"/>
    </source>
</evidence>
<dbReference type="InterPro" id="IPR045569">
    <property type="entry name" value="Metalloprtase-TldD/E_C"/>
</dbReference>
<feature type="domain" description="Metalloprotease TldD/E N-terminal" evidence="2">
    <location>
        <begin position="47"/>
        <end position="105"/>
    </location>
</feature>
<protein>
    <submittedName>
        <fullName evidence="5">Metalloprotease PmbA</fullName>
    </submittedName>
</protein>
<dbReference type="SUPFAM" id="SSF111283">
    <property type="entry name" value="Putative modulator of DNA gyrase, PmbA/TldD"/>
    <property type="match status" value="1"/>
</dbReference>
<keyword evidence="5" id="KW-0482">Metalloprotease</keyword>
<keyword evidence="5" id="KW-0378">Hydrolase</keyword>
<reference evidence="5 6" key="1">
    <citation type="submission" date="2016-10" db="EMBL/GenBank/DDBJ databases">
        <title>Complete genome sequences of three Cupriavidus strains isolated from various Malaysian environments.</title>
        <authorList>
            <person name="Abdullah A.A.-A."/>
            <person name="Shafie N.A.H."/>
            <person name="Lau N.S."/>
        </authorList>
    </citation>
    <scope>NUCLEOTIDE SEQUENCE [LARGE SCALE GENOMIC DNA]</scope>
    <source>
        <strain evidence="5 6">USMAA1020</strain>
    </source>
</reference>
<name>A0ABM6F6U8_9BURK</name>
<gene>
    <name evidence="5" type="primary">pmbA</name>
    <name evidence="5" type="ORF">BKK80_16160</name>
</gene>
<feature type="domain" description="Metalloprotease TldD/E central" evidence="4">
    <location>
        <begin position="133"/>
        <end position="239"/>
    </location>
</feature>
<keyword evidence="6" id="KW-1185">Reference proteome</keyword>
<sequence length="459" mass="49015">MDHTVDQTADLTAHFTYTPAQLSEMASDVLRVARELGATDAATEISEGGGLSVTVRKGKVETIEQNRDKVVGVTVMIGKRRGNASTSDFSPSALRATVEAAYNIARFTAEDDCAGLAEEELLEHAPRDLELFHPWALDAEEAIEIARRAEAAAFAVSPRIRNSDGASVSAQHSQFMLATSRGFMGGYPYSRHFISCAPIAGSGGAMQRDDWYSSKRSPQALAVPEEIGRYAAERALARLHARKLSTRRCPVLFEAPLAAGLLGAFVQAVSGGALYRKSTFLYDSLGKAVFAPHVQIHERPHVPGAMGSAPFDEEGVRTRARDVVRDGVVEGYFLSTYSARKLGMQTTGNAGGSHNLTLSSSLAAPGDDFAAMLAKMGTGLLVTELMGQGVNYVTGDYSRGASGYWVENGVIQYPVEEITIAGSLNDMFRQIAAVGADVLVRGTKETGSILIEQMTIAGN</sequence>